<gene>
    <name evidence="1" type="ORF">HC235_08275</name>
</gene>
<keyword evidence="2" id="KW-1185">Reference proteome</keyword>
<dbReference type="GeneID" id="5055106"/>
<sequence length="213" mass="23823">MLSLDGVESIGVVSAWMLEPDLGALLLGLRERGYATARVRPRSAGGYEIMFLEPGVIAIKGLTYILYNPERRILAVEGSRAEDVLATLNEVEEILRGVGSKPERGVLFYELQAKAKASGGRAALKKTVETEDLLGFNLLAVPTSLVSADGNPNSTQWFHLEVRPLWSSWPDERVRYEVILVYRDRKDKLMETLKRLGDLLKEILNRINTVLEK</sequence>
<protein>
    <submittedName>
        <fullName evidence="1">Uncharacterized protein</fullName>
    </submittedName>
</protein>
<name>A0A7L4PDZ2_9CREN</name>
<dbReference type="Proteomes" id="UP000554766">
    <property type="component" value="Unassembled WGS sequence"/>
</dbReference>
<proteinExistence type="predicted"/>
<evidence type="ECO:0000313" key="1">
    <source>
        <dbReference type="EMBL" id="NYR15926.1"/>
    </source>
</evidence>
<accession>A0A7L4PDZ2</accession>
<dbReference type="RefSeq" id="WP_011899846.1">
    <property type="nucleotide sequence ID" value="NZ_JAAVJF010000003.1"/>
</dbReference>
<evidence type="ECO:0000313" key="2">
    <source>
        <dbReference type="Proteomes" id="UP000554766"/>
    </source>
</evidence>
<dbReference type="EMBL" id="JAAVJF010000003">
    <property type="protein sequence ID" value="NYR15926.1"/>
    <property type="molecule type" value="Genomic_DNA"/>
</dbReference>
<organism evidence="1 2">
    <name type="scientific">Pyrobaculum arsenaticum</name>
    <dbReference type="NCBI Taxonomy" id="121277"/>
    <lineage>
        <taxon>Archaea</taxon>
        <taxon>Thermoproteota</taxon>
        <taxon>Thermoprotei</taxon>
        <taxon>Thermoproteales</taxon>
        <taxon>Thermoproteaceae</taxon>
        <taxon>Pyrobaculum</taxon>
    </lineage>
</organism>
<dbReference type="AlphaFoldDB" id="A0A7L4PDZ2"/>
<comment type="caution">
    <text evidence="1">The sequence shown here is derived from an EMBL/GenBank/DDBJ whole genome shotgun (WGS) entry which is preliminary data.</text>
</comment>
<reference evidence="1 2" key="1">
    <citation type="journal article" date="2020" name="Nat. Commun.">
        <title>The structures of two archaeal type IV pili illuminate evolutionary relationships.</title>
        <authorList>
            <person name="Wang F."/>
            <person name="Baquero D.P."/>
            <person name="Su Z."/>
            <person name="Beltran L.C."/>
            <person name="Prangishvili D."/>
            <person name="Krupovic M."/>
            <person name="Egelman E.H."/>
        </authorList>
    </citation>
    <scope>NUCLEOTIDE SEQUENCE [LARGE SCALE GENOMIC DNA]</scope>
    <source>
        <strain evidence="1 2">2GA</strain>
    </source>
</reference>
<dbReference type="OMA" id="SVECIES"/>